<evidence type="ECO:0000313" key="8">
    <source>
        <dbReference type="Proteomes" id="UP000283538"/>
    </source>
</evidence>
<proteinExistence type="predicted"/>
<evidence type="ECO:0000313" key="1">
    <source>
        <dbReference type="EMBL" id="KAA5268887.1"/>
    </source>
</evidence>
<reference evidence="3" key="6">
    <citation type="journal article" date="2021" name="PLoS Genet.">
        <title>Mobile Type VI secretion system loci of the gut Bacteroidales display extensive intra-ecosystem transfer, multi-species spread and geographical clustering.</title>
        <authorList>
            <person name="Garcia-Bayona L."/>
            <person name="Coyne M.J."/>
            <person name="Comstock L.E."/>
        </authorList>
    </citation>
    <scope>NUCLEOTIDE SEQUENCE</scope>
    <source>
        <strain evidence="3">CL11T00C20</strain>
    </source>
</reference>
<reference evidence="4 8" key="2">
    <citation type="submission" date="2018-08" db="EMBL/GenBank/DDBJ databases">
        <title>A genome reference for cultivated species of the human gut microbiota.</title>
        <authorList>
            <person name="Zou Y."/>
            <person name="Xue W."/>
            <person name="Luo G."/>
        </authorList>
    </citation>
    <scope>NUCLEOTIDE SEQUENCE [LARGE SCALE GENOMIC DNA]</scope>
    <source>
        <strain evidence="4 8">AM26-26AC</strain>
    </source>
</reference>
<dbReference type="Proteomes" id="UP000679226">
    <property type="component" value="Chromosome"/>
</dbReference>
<dbReference type="EMBL" id="VVZX01000038">
    <property type="protein sequence ID" value="KAA5268887.1"/>
    <property type="molecule type" value="Genomic_DNA"/>
</dbReference>
<dbReference type="OrthoDB" id="1031757at2"/>
<evidence type="ECO:0000313" key="3">
    <source>
        <dbReference type="EMBL" id="QUT47117.1"/>
    </source>
</evidence>
<dbReference type="EMBL" id="UFSX01000001">
    <property type="protein sequence ID" value="SUV29082.1"/>
    <property type="molecule type" value="Genomic_DNA"/>
</dbReference>
<reference evidence="1 10" key="3">
    <citation type="journal article" date="2019" name="Nat. Med.">
        <title>A library of human gut bacterial isolates paired with longitudinal multiomics data enables mechanistic microbiome research.</title>
        <authorList>
            <person name="Poyet M."/>
            <person name="Groussin M."/>
            <person name="Gibbons S.M."/>
            <person name="Avila-Pacheco J."/>
            <person name="Jiang X."/>
            <person name="Kearney S.M."/>
            <person name="Perrotta A.R."/>
            <person name="Berdy B."/>
            <person name="Zhao S."/>
            <person name="Lieberman T.D."/>
            <person name="Swanson P.K."/>
            <person name="Smith M."/>
            <person name="Roesemann S."/>
            <person name="Alexander J.E."/>
            <person name="Rich S.A."/>
            <person name="Livny J."/>
            <person name="Vlamakis H."/>
            <person name="Clish C."/>
            <person name="Bullock K."/>
            <person name="Deik A."/>
            <person name="Scott J."/>
            <person name="Pierce K.A."/>
            <person name="Xavier R.J."/>
            <person name="Alm E.J."/>
        </authorList>
    </citation>
    <scope>NUCLEOTIDE SEQUENCE [LARGE SCALE GENOMIC DNA]</scope>
    <source>
        <strain evidence="1 10">BIOML-A1</strain>
    </source>
</reference>
<evidence type="ECO:0000313" key="2">
    <source>
        <dbReference type="EMBL" id="NME87848.1"/>
    </source>
</evidence>
<dbReference type="EMBL" id="CP072227">
    <property type="protein sequence ID" value="QUT47117.1"/>
    <property type="molecule type" value="Genomic_DNA"/>
</dbReference>
<keyword evidence="10" id="KW-1185">Reference proteome</keyword>
<dbReference type="Proteomes" id="UP000291917">
    <property type="component" value="Unassembled WGS sequence"/>
</dbReference>
<dbReference type="KEGG" id="beg:INE88_03965"/>
<reference evidence="6 7" key="1">
    <citation type="submission" date="2018-06" db="EMBL/GenBank/DDBJ databases">
        <authorList>
            <consortium name="Pathogen Informatics"/>
            <person name="Doyle S."/>
        </authorList>
    </citation>
    <scope>NUCLEOTIDE SEQUENCE [LARGE SCALE GENOMIC DNA]</scope>
    <source>
        <strain evidence="6 7">NCTC11155</strain>
    </source>
</reference>
<dbReference type="EMBL" id="JABAGL010000034">
    <property type="protein sequence ID" value="NME87848.1"/>
    <property type="molecule type" value="Genomic_DNA"/>
</dbReference>
<protein>
    <submittedName>
        <fullName evidence="6">Uncharacterized protein</fullName>
    </submittedName>
</protein>
<dbReference type="EMBL" id="RCXL01000041">
    <property type="protein sequence ID" value="RYT68467.1"/>
    <property type="molecule type" value="Genomic_DNA"/>
</dbReference>
<name>A0A380YRL1_9BACE</name>
<dbReference type="Proteomes" id="UP000283538">
    <property type="component" value="Unassembled WGS sequence"/>
</dbReference>
<dbReference type="Proteomes" id="UP000520291">
    <property type="component" value="Unassembled WGS sequence"/>
</dbReference>
<evidence type="ECO:0000313" key="5">
    <source>
        <dbReference type="EMBL" id="RYT68467.1"/>
    </source>
</evidence>
<organism evidence="6 7">
    <name type="scientific">Bacteroides eggerthii</name>
    <dbReference type="NCBI Taxonomy" id="28111"/>
    <lineage>
        <taxon>Bacteria</taxon>
        <taxon>Pseudomonadati</taxon>
        <taxon>Bacteroidota</taxon>
        <taxon>Bacteroidia</taxon>
        <taxon>Bacteroidales</taxon>
        <taxon>Bacteroidaceae</taxon>
        <taxon>Bacteroides</taxon>
    </lineage>
</organism>
<evidence type="ECO:0000313" key="7">
    <source>
        <dbReference type="Proteomes" id="UP000254424"/>
    </source>
</evidence>
<dbReference type="Proteomes" id="UP000335496">
    <property type="component" value="Unassembled WGS sequence"/>
</dbReference>
<reference evidence="2 11" key="5">
    <citation type="submission" date="2020-04" db="EMBL/GenBank/DDBJ databases">
        <authorList>
            <person name="Hitch T.C.A."/>
            <person name="Wylensek D."/>
            <person name="Clavel T."/>
        </authorList>
    </citation>
    <scope>NUCLEOTIDE SEQUENCE [LARGE SCALE GENOMIC DNA]</scope>
    <source>
        <strain evidence="2 11">WCA3-601-WT-5E</strain>
    </source>
</reference>
<dbReference type="AlphaFoldDB" id="A0A380YRL1"/>
<evidence type="ECO:0000313" key="9">
    <source>
        <dbReference type="Proteomes" id="UP000291917"/>
    </source>
</evidence>
<evidence type="ECO:0000313" key="10">
    <source>
        <dbReference type="Proteomes" id="UP000335496"/>
    </source>
</evidence>
<evidence type="ECO:0000313" key="11">
    <source>
        <dbReference type="Proteomes" id="UP000520291"/>
    </source>
</evidence>
<dbReference type="Proteomes" id="UP000254424">
    <property type="component" value="Unassembled WGS sequence"/>
</dbReference>
<evidence type="ECO:0000313" key="4">
    <source>
        <dbReference type="EMBL" id="RHF02486.1"/>
    </source>
</evidence>
<accession>A0A380YRL1</accession>
<dbReference type="EMBL" id="QSLA01000037">
    <property type="protein sequence ID" value="RHF02486.1"/>
    <property type="molecule type" value="Genomic_DNA"/>
</dbReference>
<reference evidence="5 9" key="4">
    <citation type="journal article" date="2019" name="Science, e1252229">
        <title>Invertible promoters mediate bacterial phase variation, antibiotic resistance, and host adaptation in the gut.</title>
        <authorList>
            <person name="Jiang X."/>
            <person name="Hall A.B."/>
            <person name="Arthur T.D."/>
            <person name="Plichta D.R."/>
            <person name="Covington C.T."/>
            <person name="Poyet M."/>
            <person name="Crothers J."/>
            <person name="Moses P.L."/>
            <person name="Tolonen A.C."/>
            <person name="Vlamakis H."/>
            <person name="Alm E.J."/>
            <person name="Xavier R.J."/>
        </authorList>
    </citation>
    <scope>NUCLEOTIDE SEQUENCE [LARGE SCALE GENOMIC DNA]</scope>
    <source>
        <strain evidence="5">Bj_0095</strain>
        <strain evidence="9">bj_0095</strain>
    </source>
</reference>
<gene>
    <name evidence="4" type="ORF">DW701_17085</name>
    <name evidence="5" type="ORF">EAJ03_18115</name>
    <name evidence="1" type="ORF">F2Z23_18375</name>
    <name evidence="2" type="ORF">HF841_17830</name>
    <name evidence="3" type="ORF">INE88_03965</name>
    <name evidence="6" type="ORF">NCTC11155_01049</name>
</gene>
<sequence>MKMLQEADIQVIYRKESEKTRLVIEVLSQTHKRLRVKYADRKIFLSPFIQLLINPTKTHGLQGVRQLSRTLHLLVDFMDADGGANTLNPECIEDEIYKLYNELYPVM</sequence>
<evidence type="ECO:0000313" key="6">
    <source>
        <dbReference type="EMBL" id="SUV29082.1"/>
    </source>
</evidence>